<protein>
    <submittedName>
        <fullName evidence="1">Uncharacterized protein</fullName>
    </submittedName>
</protein>
<comment type="caution">
    <text evidence="1">The sequence shown here is derived from an EMBL/GenBank/DDBJ whole genome shotgun (WGS) entry which is preliminary data.</text>
</comment>
<keyword evidence="2" id="KW-1185">Reference proteome</keyword>
<evidence type="ECO:0000313" key="1">
    <source>
        <dbReference type="EMBL" id="KAI4314184.1"/>
    </source>
</evidence>
<gene>
    <name evidence="1" type="ORF">L6164_027118</name>
</gene>
<organism evidence="1 2">
    <name type="scientific">Bauhinia variegata</name>
    <name type="common">Purple orchid tree</name>
    <name type="synonym">Phanera variegata</name>
    <dbReference type="NCBI Taxonomy" id="167791"/>
    <lineage>
        <taxon>Eukaryota</taxon>
        <taxon>Viridiplantae</taxon>
        <taxon>Streptophyta</taxon>
        <taxon>Embryophyta</taxon>
        <taxon>Tracheophyta</taxon>
        <taxon>Spermatophyta</taxon>
        <taxon>Magnoliopsida</taxon>
        <taxon>eudicotyledons</taxon>
        <taxon>Gunneridae</taxon>
        <taxon>Pentapetalae</taxon>
        <taxon>rosids</taxon>
        <taxon>fabids</taxon>
        <taxon>Fabales</taxon>
        <taxon>Fabaceae</taxon>
        <taxon>Cercidoideae</taxon>
        <taxon>Cercideae</taxon>
        <taxon>Bauhiniinae</taxon>
        <taxon>Bauhinia</taxon>
    </lineage>
</organism>
<accession>A0ACB9LSC7</accession>
<sequence length="180" mass="20001">MAAKRQREEETLVAEVVSEDFSKKHKPYNHILSLLEAEEEDPTQDLSPLITTLEQEITSSASDSETLLNSFQGNTTAATTAAATTIATLEDYSTSDSSAIIKEDDDKERVMRHLLEASDDELGIPNRSSGELGQDGFVMDFREDEVNNGTNSFASLCDGLWELEDETANYYTLLQSEFFL</sequence>
<dbReference type="EMBL" id="CM039436">
    <property type="protein sequence ID" value="KAI4314184.1"/>
    <property type="molecule type" value="Genomic_DNA"/>
</dbReference>
<dbReference type="Proteomes" id="UP000828941">
    <property type="component" value="Chromosome 11"/>
</dbReference>
<name>A0ACB9LSC7_BAUVA</name>
<reference evidence="1 2" key="1">
    <citation type="journal article" date="2022" name="DNA Res.">
        <title>Chromosomal-level genome assembly of the orchid tree Bauhinia variegata (Leguminosae; Cercidoideae) supports the allotetraploid origin hypothesis of Bauhinia.</title>
        <authorList>
            <person name="Zhong Y."/>
            <person name="Chen Y."/>
            <person name="Zheng D."/>
            <person name="Pang J."/>
            <person name="Liu Y."/>
            <person name="Luo S."/>
            <person name="Meng S."/>
            <person name="Qian L."/>
            <person name="Wei D."/>
            <person name="Dai S."/>
            <person name="Zhou R."/>
        </authorList>
    </citation>
    <scope>NUCLEOTIDE SEQUENCE [LARGE SCALE GENOMIC DNA]</scope>
    <source>
        <strain evidence="1">BV-YZ2020</strain>
    </source>
</reference>
<proteinExistence type="predicted"/>
<evidence type="ECO:0000313" key="2">
    <source>
        <dbReference type="Proteomes" id="UP000828941"/>
    </source>
</evidence>